<dbReference type="SUPFAM" id="SSF52096">
    <property type="entry name" value="ClpP/crotonase"/>
    <property type="match status" value="1"/>
</dbReference>
<dbReference type="Gene3D" id="3.90.226.10">
    <property type="entry name" value="2-enoyl-CoA Hydratase, Chain A, domain 1"/>
    <property type="match status" value="1"/>
</dbReference>
<keyword evidence="1" id="KW-0732">Signal</keyword>
<sequence length="348" mass="39879">MMFKANSFLLFYAFSMQINFAYAGSSSCHHALQIVVDKVEENYVGFSDRTRDLVELAKVQTDERIANSAKSDCLPFILQWLDAFSDPHLQATHFTLSAQSFDVSSSASQIPPKIEWLSNEVVLFVLPSFHQGHTDKFRELIDQHRHKLTLAKGMIVDLRGNRNGSFVAMFPAVELIGVGDYHSRWHVLSSTKNTDYYRELLTEDRLTQYPEQLKVFSRLVEEMDEYPNTWIEFTWPAINPMRTLSNLQHIYILQNDTVSFSGEEFIIAVSSNDKVTTFGSVTEGKLDYAEPISHQILGQYILNIPSQKRVWYQLGPIDNVGIEPDLTLSISEDEAVDFLYRKMVTKLN</sequence>
<feature type="signal peptide" evidence="1">
    <location>
        <begin position="1"/>
        <end position="23"/>
    </location>
</feature>
<protein>
    <recommendedName>
        <fullName evidence="2">Tail specific protease domain-containing protein</fullName>
    </recommendedName>
</protein>
<gene>
    <name evidence="3" type="ORF">H2O73_18725</name>
</gene>
<dbReference type="InterPro" id="IPR005151">
    <property type="entry name" value="Tail-specific_protease"/>
</dbReference>
<comment type="caution">
    <text evidence="3">The sequence shown here is derived from an EMBL/GenBank/DDBJ whole genome shotgun (WGS) entry which is preliminary data.</text>
</comment>
<organism evidence="3 4">
    <name type="scientific">Vibrio marinisediminis</name>
    <dbReference type="NCBI Taxonomy" id="2758441"/>
    <lineage>
        <taxon>Bacteria</taxon>
        <taxon>Pseudomonadati</taxon>
        <taxon>Pseudomonadota</taxon>
        <taxon>Gammaproteobacteria</taxon>
        <taxon>Vibrionales</taxon>
        <taxon>Vibrionaceae</taxon>
        <taxon>Vibrio</taxon>
    </lineage>
</organism>
<proteinExistence type="predicted"/>
<dbReference type="GO" id="GO:0006508">
    <property type="term" value="P:proteolysis"/>
    <property type="evidence" value="ECO:0007669"/>
    <property type="project" value="InterPro"/>
</dbReference>
<evidence type="ECO:0000256" key="1">
    <source>
        <dbReference type="SAM" id="SignalP"/>
    </source>
</evidence>
<dbReference type="Pfam" id="PF03572">
    <property type="entry name" value="Peptidase_S41"/>
    <property type="match status" value="1"/>
</dbReference>
<keyword evidence="4" id="KW-1185">Reference proteome</keyword>
<dbReference type="EMBL" id="JACFYF010000020">
    <property type="protein sequence ID" value="MBA5764394.1"/>
    <property type="molecule type" value="Genomic_DNA"/>
</dbReference>
<reference evidence="3 4" key="1">
    <citation type="submission" date="2020-07" db="EMBL/GenBank/DDBJ databases">
        <title>Vibrio marinisediminis sp. nov., isolated from marine sediment.</title>
        <authorList>
            <person name="Ji X."/>
        </authorList>
    </citation>
    <scope>NUCLEOTIDE SEQUENCE [LARGE SCALE GENOMIC DNA]</scope>
    <source>
        <strain evidence="3 4">404</strain>
    </source>
</reference>
<accession>A0A7W2IVF7</accession>
<evidence type="ECO:0000313" key="3">
    <source>
        <dbReference type="EMBL" id="MBA5764394.1"/>
    </source>
</evidence>
<dbReference type="GO" id="GO:0008236">
    <property type="term" value="F:serine-type peptidase activity"/>
    <property type="evidence" value="ECO:0007669"/>
    <property type="project" value="InterPro"/>
</dbReference>
<dbReference type="PROSITE" id="PS51257">
    <property type="entry name" value="PROKAR_LIPOPROTEIN"/>
    <property type="match status" value="1"/>
</dbReference>
<evidence type="ECO:0000259" key="2">
    <source>
        <dbReference type="Pfam" id="PF03572"/>
    </source>
</evidence>
<feature type="domain" description="Tail specific protease" evidence="2">
    <location>
        <begin position="125"/>
        <end position="327"/>
    </location>
</feature>
<evidence type="ECO:0000313" key="4">
    <source>
        <dbReference type="Proteomes" id="UP000571701"/>
    </source>
</evidence>
<dbReference type="RefSeq" id="WP_182110446.1">
    <property type="nucleotide sequence ID" value="NZ_JACFYF010000020.1"/>
</dbReference>
<dbReference type="AlphaFoldDB" id="A0A7W2IVF7"/>
<dbReference type="Proteomes" id="UP000571701">
    <property type="component" value="Unassembled WGS sequence"/>
</dbReference>
<name>A0A7W2IVF7_9VIBR</name>
<feature type="chain" id="PRO_5031230091" description="Tail specific protease domain-containing protein" evidence="1">
    <location>
        <begin position="24"/>
        <end position="348"/>
    </location>
</feature>
<dbReference type="InterPro" id="IPR029045">
    <property type="entry name" value="ClpP/crotonase-like_dom_sf"/>
</dbReference>